<sequence>MDSPQPPGTIADTTVKLLCLDQIQIATSIRNLEGFKGEEVGWKKKYIKNALLTLKTFIEETHATDTIINQWINKAAPSNKIASTPQLILHVDYYMELIGFKLTIERAGKTFNDAMNVLKKDKSSKDGNWILQQYREARAKRLRKAPQPPTIRIQATSDIPLGILVTRARAEATKIGLVLVALADPIVCHACSLIGHKEQQCSLREETAAQGMFKIEELRQRFQNDLDKMLKKLNEMDYDDDDDITSQINETTQSIESRKSEQTNTNKSNSAPEEGEKDCEALAHIGGAETTTSGKEQTFPNSPESTTEDGGEYYMAASTGQQLDDANLIPEEDPLDSSFRPGHQTVLVVQSGALGDSSDSDLSTFTYRGGSTFSGSPQLPSQHQYSDHEEYETEEDEPENQGSLWSRHSSTSSRPGSSDSNSSSHLGPLPCHVLSFHKRCGQYLESSAYTRYRENGNLKQIKIGNTRQIHKRTSQQSETLQGIIQAAEVIKRFSLQNKATLIPTTVNFFHSCEDFTKAFDKGDKEPFEEIQRIVMDKGFPYVYIQQTEYPPNRTESNDKIAERLYVEWNLKSPRFRKLNRRVDRACRTDVDHDPFSFVRKCDFVVICSDKFSSTAVQVFARHEDTEDVRLRTLQHDYISNDEESKELSIKTIIAQACRLITSYIQESCTSAQIGEILIVHGSKDIELDLQIQRKSYVFNETYEIISRTSPQATIWFMKIKVQEDPKVDFAYLSNIFWKWFQSKDKIAYLNPVQDESLQAGTSAQQAERTKDRSSKDKDRQQDVSSPLLSSPFQ</sequence>
<feature type="compositionally biased region" description="Acidic residues" evidence="1">
    <location>
        <begin position="389"/>
        <end position="399"/>
    </location>
</feature>
<feature type="compositionally biased region" description="Polar residues" evidence="1">
    <location>
        <begin position="262"/>
        <end position="271"/>
    </location>
</feature>
<feature type="compositionally biased region" description="Basic and acidic residues" evidence="1">
    <location>
        <begin position="767"/>
        <end position="781"/>
    </location>
</feature>
<feature type="region of interest" description="Disordered" evidence="1">
    <location>
        <begin position="365"/>
        <end position="425"/>
    </location>
</feature>
<dbReference type="HOGENOM" id="CLU_354208_0_0_1"/>
<organism evidence="3">
    <name type="scientific">Caenorhabditis brenneri</name>
    <name type="common">Nematode worm</name>
    <dbReference type="NCBI Taxonomy" id="135651"/>
    <lineage>
        <taxon>Eukaryota</taxon>
        <taxon>Metazoa</taxon>
        <taxon>Ecdysozoa</taxon>
        <taxon>Nematoda</taxon>
        <taxon>Chromadorea</taxon>
        <taxon>Rhabditida</taxon>
        <taxon>Rhabditina</taxon>
        <taxon>Rhabditomorpha</taxon>
        <taxon>Rhabditoidea</taxon>
        <taxon>Rhabditidae</taxon>
        <taxon>Peloderinae</taxon>
        <taxon>Caenorhabditis</taxon>
    </lineage>
</organism>
<keyword evidence="3" id="KW-1185">Reference proteome</keyword>
<name>G0N176_CAEBE</name>
<accession>G0N176</accession>
<feature type="compositionally biased region" description="Low complexity" evidence="1">
    <location>
        <begin position="403"/>
        <end position="424"/>
    </location>
</feature>
<dbReference type="AlphaFoldDB" id="G0N176"/>
<feature type="compositionally biased region" description="Polar residues" evidence="1">
    <location>
        <begin position="757"/>
        <end position="766"/>
    </location>
</feature>
<evidence type="ECO:0000313" key="2">
    <source>
        <dbReference type="EMBL" id="EGT49837.1"/>
    </source>
</evidence>
<dbReference type="EMBL" id="GL379826">
    <property type="protein sequence ID" value="EGT49837.1"/>
    <property type="molecule type" value="Genomic_DNA"/>
</dbReference>
<gene>
    <name evidence="2" type="ORF">CAEBREN_03839</name>
</gene>
<dbReference type="InParanoid" id="G0N176"/>
<feature type="compositionally biased region" description="Polar residues" evidence="1">
    <location>
        <begin position="782"/>
        <end position="793"/>
    </location>
</feature>
<protein>
    <submittedName>
        <fullName evidence="2">Uncharacterized protein</fullName>
    </submittedName>
</protein>
<evidence type="ECO:0000313" key="3">
    <source>
        <dbReference type="Proteomes" id="UP000008068"/>
    </source>
</evidence>
<feature type="compositionally biased region" description="Polar residues" evidence="1">
    <location>
        <begin position="365"/>
        <end position="384"/>
    </location>
</feature>
<proteinExistence type="predicted"/>
<feature type="region of interest" description="Disordered" evidence="1">
    <location>
        <begin position="251"/>
        <end position="277"/>
    </location>
</feature>
<feature type="compositionally biased region" description="Polar residues" evidence="1">
    <location>
        <begin position="289"/>
        <end position="305"/>
    </location>
</feature>
<feature type="region of interest" description="Disordered" evidence="1">
    <location>
        <begin position="289"/>
        <end position="311"/>
    </location>
</feature>
<reference evidence="3" key="1">
    <citation type="submission" date="2011-07" db="EMBL/GenBank/DDBJ databases">
        <authorList>
            <consortium name="Caenorhabditis brenneri Sequencing and Analysis Consortium"/>
            <person name="Wilson R.K."/>
        </authorList>
    </citation>
    <scope>NUCLEOTIDE SEQUENCE [LARGE SCALE GENOMIC DNA]</scope>
    <source>
        <strain evidence="3">PB2801</strain>
    </source>
</reference>
<feature type="region of interest" description="Disordered" evidence="1">
    <location>
        <begin position="757"/>
        <end position="793"/>
    </location>
</feature>
<dbReference type="Proteomes" id="UP000008068">
    <property type="component" value="Unassembled WGS sequence"/>
</dbReference>
<evidence type="ECO:0000256" key="1">
    <source>
        <dbReference type="SAM" id="MobiDB-lite"/>
    </source>
</evidence>